<evidence type="ECO:0000256" key="6">
    <source>
        <dbReference type="ARBA" id="ARBA00022729"/>
    </source>
</evidence>
<keyword evidence="11" id="KW-0812">Transmembrane</keyword>
<feature type="region of interest" description="Disordered" evidence="10">
    <location>
        <begin position="43"/>
        <end position="80"/>
    </location>
</feature>
<feature type="compositionally biased region" description="Low complexity" evidence="10">
    <location>
        <begin position="43"/>
        <end position="63"/>
    </location>
</feature>
<keyword evidence="7 11" id="KW-0472">Membrane</keyword>
<feature type="transmembrane region" description="Helical" evidence="11">
    <location>
        <begin position="85"/>
        <end position="104"/>
    </location>
</feature>
<evidence type="ECO:0000256" key="4">
    <source>
        <dbReference type="ARBA" id="ARBA00022475"/>
    </source>
</evidence>
<dbReference type="InterPro" id="IPR026643">
    <property type="entry name" value="CAMPATH-1"/>
</dbReference>
<evidence type="ECO:0000256" key="7">
    <source>
        <dbReference type="ARBA" id="ARBA00023136"/>
    </source>
</evidence>
<reference evidence="14" key="1">
    <citation type="submission" date="2025-08" db="UniProtKB">
        <authorList>
            <consortium name="RefSeq"/>
        </authorList>
    </citation>
    <scope>IDENTIFICATION</scope>
</reference>
<protein>
    <recommendedName>
        <fullName evidence="3">CAMPATH-1 antigen</fullName>
    </recommendedName>
</protein>
<keyword evidence="11" id="KW-1133">Transmembrane helix</keyword>
<evidence type="ECO:0000256" key="11">
    <source>
        <dbReference type="SAM" id="Phobius"/>
    </source>
</evidence>
<name>A0A6P6DFR6_OCTDE</name>
<dbReference type="GO" id="GO:0098552">
    <property type="term" value="C:side of membrane"/>
    <property type="evidence" value="ECO:0007669"/>
    <property type="project" value="UniProtKB-KW"/>
</dbReference>
<evidence type="ECO:0000313" key="14">
    <source>
        <dbReference type="RefSeq" id="XP_023558831.1"/>
    </source>
</evidence>
<evidence type="ECO:0000256" key="3">
    <source>
        <dbReference type="ARBA" id="ARBA00013286"/>
    </source>
</evidence>
<keyword evidence="6 12" id="KW-0732">Signal</keyword>
<dbReference type="GO" id="GO:0007204">
    <property type="term" value="P:positive regulation of cytosolic calcium ion concentration"/>
    <property type="evidence" value="ECO:0007669"/>
    <property type="project" value="TreeGrafter"/>
</dbReference>
<dbReference type="Proteomes" id="UP000515203">
    <property type="component" value="Unplaced"/>
</dbReference>
<evidence type="ECO:0000313" key="13">
    <source>
        <dbReference type="Proteomes" id="UP000515203"/>
    </source>
</evidence>
<dbReference type="AlphaFoldDB" id="A0A6P6DFR6"/>
<sequence length="105" mass="11321">MNGFLFLLLTIGLLVMFQIQTGVLGNQTTPVPGIPTIRTTMTTTQTTTQTTTSTTTRHPMSTAEAKETLTTKKKPKSGAPALSDMGVGSFFLFLINVLIHLLHLS</sequence>
<feature type="chain" id="PRO_5027843810" description="CAMPATH-1 antigen" evidence="12">
    <location>
        <begin position="26"/>
        <end position="105"/>
    </location>
</feature>
<keyword evidence="13" id="KW-1185">Reference proteome</keyword>
<dbReference type="GO" id="GO:0005886">
    <property type="term" value="C:plasma membrane"/>
    <property type="evidence" value="ECO:0007669"/>
    <property type="project" value="UniProtKB-SubCell"/>
</dbReference>
<dbReference type="Pfam" id="PF15116">
    <property type="entry name" value="CD52"/>
    <property type="match status" value="1"/>
</dbReference>
<feature type="signal peptide" evidence="12">
    <location>
        <begin position="1"/>
        <end position="25"/>
    </location>
</feature>
<evidence type="ECO:0000256" key="9">
    <source>
        <dbReference type="ARBA" id="ARBA00023288"/>
    </source>
</evidence>
<keyword evidence="5" id="KW-0336">GPI-anchor</keyword>
<dbReference type="GO" id="GO:0097225">
    <property type="term" value="C:sperm midpiece"/>
    <property type="evidence" value="ECO:0007669"/>
    <property type="project" value="TreeGrafter"/>
</dbReference>
<comment type="function">
    <text evidence="1">May play a role in carrying and orienting carbohydrate, as well as having a more specific role.</text>
</comment>
<keyword evidence="8" id="KW-0325">Glycoprotein</keyword>
<dbReference type="PANTHER" id="PTHR15029">
    <property type="entry name" value="CAMPATH-1 ANTIGEN"/>
    <property type="match status" value="1"/>
</dbReference>
<dbReference type="InParanoid" id="A0A6P6DFR6"/>
<proteinExistence type="predicted"/>
<accession>A0A6P6DFR6</accession>
<dbReference type="RefSeq" id="XP_023558831.1">
    <property type="nucleotide sequence ID" value="XM_023703063.1"/>
</dbReference>
<dbReference type="CTD" id="1043"/>
<keyword evidence="4" id="KW-1003">Cell membrane</keyword>
<evidence type="ECO:0000256" key="2">
    <source>
        <dbReference type="ARBA" id="ARBA00004609"/>
    </source>
</evidence>
<evidence type="ECO:0000256" key="12">
    <source>
        <dbReference type="SAM" id="SignalP"/>
    </source>
</evidence>
<dbReference type="GeneID" id="111813079"/>
<keyword evidence="9" id="KW-0449">Lipoprotein</keyword>
<evidence type="ECO:0000256" key="10">
    <source>
        <dbReference type="SAM" id="MobiDB-lite"/>
    </source>
</evidence>
<organism evidence="13 14">
    <name type="scientific">Octodon degus</name>
    <name type="common">Degu</name>
    <name type="synonym">Sciurus degus</name>
    <dbReference type="NCBI Taxonomy" id="10160"/>
    <lineage>
        <taxon>Eukaryota</taxon>
        <taxon>Metazoa</taxon>
        <taxon>Chordata</taxon>
        <taxon>Craniata</taxon>
        <taxon>Vertebrata</taxon>
        <taxon>Euteleostomi</taxon>
        <taxon>Mammalia</taxon>
        <taxon>Eutheria</taxon>
        <taxon>Euarchontoglires</taxon>
        <taxon>Glires</taxon>
        <taxon>Rodentia</taxon>
        <taxon>Hystricomorpha</taxon>
        <taxon>Octodontidae</taxon>
        <taxon>Octodon</taxon>
    </lineage>
</organism>
<comment type="subcellular location">
    <subcellularLocation>
        <location evidence="2">Cell membrane</location>
        <topology evidence="2">Lipid-anchor</topology>
        <topology evidence="2">GPI-anchor</topology>
    </subcellularLocation>
</comment>
<evidence type="ECO:0000256" key="8">
    <source>
        <dbReference type="ARBA" id="ARBA00023180"/>
    </source>
</evidence>
<evidence type="ECO:0000256" key="5">
    <source>
        <dbReference type="ARBA" id="ARBA00022622"/>
    </source>
</evidence>
<dbReference type="PANTHER" id="PTHR15029:SF0">
    <property type="entry name" value="CAMPATH-1 ANTIGEN"/>
    <property type="match status" value="1"/>
</dbReference>
<evidence type="ECO:0000256" key="1">
    <source>
        <dbReference type="ARBA" id="ARBA00002087"/>
    </source>
</evidence>
<gene>
    <name evidence="14" type="primary">LOC111813079</name>
</gene>